<name>A0AAW1VNI1_RUBAR</name>
<dbReference type="Proteomes" id="UP001457282">
    <property type="component" value="Unassembled WGS sequence"/>
</dbReference>
<evidence type="ECO:0000313" key="1">
    <source>
        <dbReference type="EMBL" id="KAK9906301.1"/>
    </source>
</evidence>
<gene>
    <name evidence="1" type="ORF">M0R45_002636</name>
</gene>
<reference evidence="1 2" key="1">
    <citation type="journal article" date="2023" name="G3 (Bethesda)">
        <title>A chromosome-length genome assembly and annotation of blackberry (Rubus argutus, cv. 'Hillquist').</title>
        <authorList>
            <person name="Bruna T."/>
            <person name="Aryal R."/>
            <person name="Dudchenko O."/>
            <person name="Sargent D.J."/>
            <person name="Mead D."/>
            <person name="Buti M."/>
            <person name="Cavallini A."/>
            <person name="Hytonen T."/>
            <person name="Andres J."/>
            <person name="Pham M."/>
            <person name="Weisz D."/>
            <person name="Mascagni F."/>
            <person name="Usai G."/>
            <person name="Natali L."/>
            <person name="Bassil N."/>
            <person name="Fernandez G.E."/>
            <person name="Lomsadze A."/>
            <person name="Armour M."/>
            <person name="Olukolu B."/>
            <person name="Poorten T."/>
            <person name="Britton C."/>
            <person name="Davik J."/>
            <person name="Ashrafi H."/>
            <person name="Aiden E.L."/>
            <person name="Borodovsky M."/>
            <person name="Worthington M."/>
        </authorList>
    </citation>
    <scope>NUCLEOTIDE SEQUENCE [LARGE SCALE GENOMIC DNA]</scope>
    <source>
        <strain evidence="1">PI 553951</strain>
    </source>
</reference>
<protein>
    <submittedName>
        <fullName evidence="1">Uncharacterized protein</fullName>
    </submittedName>
</protein>
<comment type="caution">
    <text evidence="1">The sequence shown here is derived from an EMBL/GenBank/DDBJ whole genome shotgun (WGS) entry which is preliminary data.</text>
</comment>
<proteinExistence type="predicted"/>
<keyword evidence="2" id="KW-1185">Reference proteome</keyword>
<sequence length="108" mass="11717">MAGSMARRRWRDGDWELRARLGFVISGQREINLAACSSQWLQQWSTRQQRGLKEDGQGSAVLGELLPVWSGREDSSCGGRAAGGFRQHGQEAATALMETAMVAHGGGD</sequence>
<evidence type="ECO:0000313" key="2">
    <source>
        <dbReference type="Proteomes" id="UP001457282"/>
    </source>
</evidence>
<organism evidence="1 2">
    <name type="scientific">Rubus argutus</name>
    <name type="common">Southern blackberry</name>
    <dbReference type="NCBI Taxonomy" id="59490"/>
    <lineage>
        <taxon>Eukaryota</taxon>
        <taxon>Viridiplantae</taxon>
        <taxon>Streptophyta</taxon>
        <taxon>Embryophyta</taxon>
        <taxon>Tracheophyta</taxon>
        <taxon>Spermatophyta</taxon>
        <taxon>Magnoliopsida</taxon>
        <taxon>eudicotyledons</taxon>
        <taxon>Gunneridae</taxon>
        <taxon>Pentapetalae</taxon>
        <taxon>rosids</taxon>
        <taxon>fabids</taxon>
        <taxon>Rosales</taxon>
        <taxon>Rosaceae</taxon>
        <taxon>Rosoideae</taxon>
        <taxon>Rosoideae incertae sedis</taxon>
        <taxon>Rubus</taxon>
    </lineage>
</organism>
<accession>A0AAW1VNI1</accession>
<dbReference type="AlphaFoldDB" id="A0AAW1VNI1"/>
<dbReference type="EMBL" id="JBEDUW010000065">
    <property type="protein sequence ID" value="KAK9906301.1"/>
    <property type="molecule type" value="Genomic_DNA"/>
</dbReference>